<dbReference type="PANTHER" id="PTHR19969:SF5">
    <property type="entry name" value="CRK-LIKE PROTEIN"/>
    <property type="match status" value="1"/>
</dbReference>
<dbReference type="PANTHER" id="PTHR19969">
    <property type="entry name" value="SH2-SH3 ADAPTOR PROTEIN-RELATED"/>
    <property type="match status" value="1"/>
</dbReference>
<evidence type="ECO:0000256" key="1">
    <source>
        <dbReference type="ARBA" id="ARBA00022443"/>
    </source>
</evidence>
<dbReference type="GO" id="GO:0035591">
    <property type="term" value="F:signaling adaptor activity"/>
    <property type="evidence" value="ECO:0007669"/>
    <property type="project" value="TreeGrafter"/>
</dbReference>
<dbReference type="GO" id="GO:0016477">
    <property type="term" value="P:cell migration"/>
    <property type="evidence" value="ECO:0007669"/>
    <property type="project" value="TreeGrafter"/>
</dbReference>
<dbReference type="Pfam" id="PF00018">
    <property type="entry name" value="SH3_1"/>
    <property type="match status" value="1"/>
</dbReference>
<dbReference type="OrthoDB" id="9204160at2759"/>
<dbReference type="PROSITE" id="PS50002">
    <property type="entry name" value="SH3"/>
    <property type="match status" value="2"/>
</dbReference>
<evidence type="ECO:0000256" key="2">
    <source>
        <dbReference type="ARBA" id="ARBA00022737"/>
    </source>
</evidence>
<dbReference type="GO" id="GO:0030971">
    <property type="term" value="F:receptor tyrosine kinase binding"/>
    <property type="evidence" value="ECO:0007669"/>
    <property type="project" value="TreeGrafter"/>
</dbReference>
<name>A0A8C7DWJ4_NAJNA</name>
<keyword evidence="5" id="KW-1133">Transmembrane helix</keyword>
<keyword evidence="5" id="KW-0472">Membrane</keyword>
<feature type="domain" description="SH3" evidence="6">
    <location>
        <begin position="225"/>
        <end position="286"/>
    </location>
</feature>
<keyword evidence="3" id="KW-0727">SH2 domain</keyword>
<evidence type="ECO:0000313" key="7">
    <source>
        <dbReference type="Ensembl" id="ENSNNAP00000011872.1"/>
    </source>
</evidence>
<reference evidence="7" key="1">
    <citation type="submission" date="2025-08" db="UniProtKB">
        <authorList>
            <consortium name="Ensembl"/>
        </authorList>
    </citation>
    <scope>IDENTIFICATION</scope>
</reference>
<evidence type="ECO:0000256" key="5">
    <source>
        <dbReference type="SAM" id="Phobius"/>
    </source>
</evidence>
<dbReference type="GO" id="GO:0007167">
    <property type="term" value="P:enzyme-linked receptor protein signaling pathway"/>
    <property type="evidence" value="ECO:0007669"/>
    <property type="project" value="TreeGrafter"/>
</dbReference>
<reference evidence="7" key="2">
    <citation type="submission" date="2025-09" db="UniProtKB">
        <authorList>
            <consortium name="Ensembl"/>
        </authorList>
    </citation>
    <scope>IDENTIFICATION</scope>
</reference>
<dbReference type="Gene3D" id="2.30.30.40">
    <property type="entry name" value="SH3 Domains"/>
    <property type="match status" value="2"/>
</dbReference>
<evidence type="ECO:0000259" key="6">
    <source>
        <dbReference type="PROSITE" id="PS50002"/>
    </source>
</evidence>
<dbReference type="Pfam" id="PF07653">
    <property type="entry name" value="SH3_2"/>
    <property type="match status" value="1"/>
</dbReference>
<dbReference type="Gene3D" id="3.30.505.10">
    <property type="entry name" value="SH2 domain"/>
    <property type="match status" value="1"/>
</dbReference>
<dbReference type="SMART" id="SM00326">
    <property type="entry name" value="SH3"/>
    <property type="match status" value="2"/>
</dbReference>
<dbReference type="SUPFAM" id="SSF50044">
    <property type="entry name" value="SH3-domain"/>
    <property type="match status" value="2"/>
</dbReference>
<evidence type="ECO:0000256" key="4">
    <source>
        <dbReference type="PROSITE-ProRule" id="PRU00192"/>
    </source>
</evidence>
<dbReference type="GO" id="GO:0070374">
    <property type="term" value="P:positive regulation of ERK1 and ERK2 cascade"/>
    <property type="evidence" value="ECO:0007669"/>
    <property type="project" value="TreeGrafter"/>
</dbReference>
<feature type="domain" description="SH3" evidence="6">
    <location>
        <begin position="154"/>
        <end position="214"/>
    </location>
</feature>
<keyword evidence="5" id="KW-0812">Transmembrane</keyword>
<dbReference type="AlphaFoldDB" id="A0A8C7DWJ4"/>
<keyword evidence="1 4" id="KW-0728">SH3 domain</keyword>
<dbReference type="InterPro" id="IPR035458">
    <property type="entry name" value="CRK_SH3_C"/>
</dbReference>
<keyword evidence="2" id="KW-0677">Repeat</keyword>
<organism evidence="7 8">
    <name type="scientific">Naja naja</name>
    <name type="common">Indian cobra</name>
    <dbReference type="NCBI Taxonomy" id="35670"/>
    <lineage>
        <taxon>Eukaryota</taxon>
        <taxon>Metazoa</taxon>
        <taxon>Chordata</taxon>
        <taxon>Craniata</taxon>
        <taxon>Vertebrata</taxon>
        <taxon>Euteleostomi</taxon>
        <taxon>Lepidosauria</taxon>
        <taxon>Squamata</taxon>
        <taxon>Bifurcata</taxon>
        <taxon>Unidentata</taxon>
        <taxon>Episquamata</taxon>
        <taxon>Toxicofera</taxon>
        <taxon>Serpentes</taxon>
        <taxon>Colubroidea</taxon>
        <taxon>Elapidae</taxon>
        <taxon>Elapinae</taxon>
        <taxon>Naja</taxon>
    </lineage>
</organism>
<dbReference type="InterPro" id="IPR035457">
    <property type="entry name" value="CRK_SH3_N"/>
</dbReference>
<dbReference type="InterPro" id="IPR051184">
    <property type="entry name" value="Tyrosine-phos_adapter"/>
</dbReference>
<accession>A0A8C7DWJ4</accession>
<keyword evidence="8" id="KW-1185">Reference proteome</keyword>
<dbReference type="InterPro" id="IPR036860">
    <property type="entry name" value="SH2_dom_sf"/>
</dbReference>
<feature type="transmembrane region" description="Helical" evidence="5">
    <location>
        <begin position="20"/>
        <end position="43"/>
    </location>
</feature>
<protein>
    <recommendedName>
        <fullName evidence="6">SH3 domain-containing protein</fullName>
    </recommendedName>
</protein>
<dbReference type="InterPro" id="IPR036028">
    <property type="entry name" value="SH3-like_dom_sf"/>
</dbReference>
<evidence type="ECO:0000313" key="8">
    <source>
        <dbReference type="Proteomes" id="UP000694559"/>
    </source>
</evidence>
<dbReference type="Ensembl" id="ENSNNAT00000012415.1">
    <property type="protein sequence ID" value="ENSNNAP00000011872.1"/>
    <property type="gene ID" value="ENSNNAG00000007991.1"/>
</dbReference>
<dbReference type="CDD" id="cd11759">
    <property type="entry name" value="SH3_CRK_C"/>
    <property type="match status" value="1"/>
</dbReference>
<dbReference type="SUPFAM" id="SSF55550">
    <property type="entry name" value="SH2 domain"/>
    <property type="match status" value="1"/>
</dbReference>
<dbReference type="GO" id="GO:0005737">
    <property type="term" value="C:cytoplasm"/>
    <property type="evidence" value="ECO:0007669"/>
    <property type="project" value="TreeGrafter"/>
</dbReference>
<dbReference type="CDD" id="cd11758">
    <property type="entry name" value="SH3_CRK_N"/>
    <property type="match status" value="1"/>
</dbReference>
<proteinExistence type="predicted"/>
<dbReference type="InterPro" id="IPR001452">
    <property type="entry name" value="SH3_domain"/>
</dbReference>
<sequence length="290" mass="31846">MATPPLNPPPDLPFAATLFLPLPAIVFLVVGSYLLLLILVLVLRQCLLARGFCANCCSCEKRSWPTMCECCMACAESCDCALPTPAHCLDRCCSCANVSHYIINSLPGRLRIGEHEFDGFPALLDFYRLHYLDTTTLVAPLGRVVAPSSAQPPPAGEWVRALYDFVGRDQEDLPFTKGEPLRVLAKPEEQWWTAQRADGRVGMIPVPYVQPCPYAHPSSHGAPRHAPVIARAVQRRVPGASDKTALAFEVGDLIAVTKMNVNGQWEGELNGRRGHFPFTHVKVLDSEETS</sequence>
<dbReference type="PRINTS" id="PR00452">
    <property type="entry name" value="SH3DOMAIN"/>
</dbReference>
<dbReference type="Proteomes" id="UP000694559">
    <property type="component" value="Unplaced"/>
</dbReference>
<evidence type="ECO:0000256" key="3">
    <source>
        <dbReference type="ARBA" id="ARBA00022999"/>
    </source>
</evidence>
<dbReference type="GeneTree" id="ENSGT00820000127055"/>